<dbReference type="EMBL" id="JALJEJ010000005">
    <property type="protein sequence ID" value="MCJ8210606.1"/>
    <property type="molecule type" value="Genomic_DNA"/>
</dbReference>
<accession>A0A9X1X4V7</accession>
<feature type="transmembrane region" description="Helical" evidence="1">
    <location>
        <begin position="146"/>
        <end position="164"/>
    </location>
</feature>
<gene>
    <name evidence="3" type="ORF">MUY27_12885</name>
</gene>
<keyword evidence="4" id="KW-1185">Reference proteome</keyword>
<keyword evidence="1" id="KW-0812">Transmembrane</keyword>
<feature type="transmembrane region" description="Helical" evidence="1">
    <location>
        <begin position="121"/>
        <end position="139"/>
    </location>
</feature>
<proteinExistence type="predicted"/>
<name>A0A9X1X4V7_9SPHI</name>
<dbReference type="Proteomes" id="UP001139450">
    <property type="component" value="Unassembled WGS sequence"/>
</dbReference>
<keyword evidence="1" id="KW-1133">Transmembrane helix</keyword>
<dbReference type="RefSeq" id="WP_245130444.1">
    <property type="nucleotide sequence ID" value="NZ_JALJEJ010000005.1"/>
</dbReference>
<dbReference type="PANTHER" id="PTHR31061">
    <property type="entry name" value="LD22376P"/>
    <property type="match status" value="1"/>
</dbReference>
<sequence length="379" mass="42849">MTSAIPAKQRLLSLDFFRGFTVASMILVNDPGDWGHIYEPLEHAKWNGCTFTDLIFPSFLFMVGISIVYAMESKKTDPANHSKIIWHALRRMVTLILISWGIQFFYHPSLEHIHTLRFPGVLQRIAVVYFICTILYLKTSANTRKWIFALALIGYWVLMCFVPVPDGHPANLEPETNFGAWVDRAVFGTNHLWSQSKTWDPEGLLGTIPALGTCLFGIFIGTLIKKTDTDNQTKTAWLFTYGVIAIILGLVWGLFFPINKSLWTSSYVLYAGGISTLGLTLSYWFMDVQGYKKGVWPFLVFGMNAITGFILAGLVPGIINLFKVNYQGKEMGAAGYFYKTAIQPFFSPNTASVIDAFLWVLLIWILMYPLYAKKIIIKV</sequence>
<feature type="transmembrane region" description="Helical" evidence="1">
    <location>
        <begin position="54"/>
        <end position="71"/>
    </location>
</feature>
<dbReference type="PANTHER" id="PTHR31061:SF24">
    <property type="entry name" value="LD22376P"/>
    <property type="match status" value="1"/>
</dbReference>
<feature type="transmembrane region" description="Helical" evidence="1">
    <location>
        <begin position="353"/>
        <end position="371"/>
    </location>
</feature>
<feature type="transmembrane region" description="Helical" evidence="1">
    <location>
        <begin position="203"/>
        <end position="224"/>
    </location>
</feature>
<evidence type="ECO:0000256" key="1">
    <source>
        <dbReference type="SAM" id="Phobius"/>
    </source>
</evidence>
<protein>
    <submittedName>
        <fullName evidence="3">DUF5009 domain-containing protein</fullName>
    </submittedName>
</protein>
<organism evidence="3 4">
    <name type="scientific">Mucilaginibacter straminoryzae</name>
    <dbReference type="NCBI Taxonomy" id="2932774"/>
    <lineage>
        <taxon>Bacteria</taxon>
        <taxon>Pseudomonadati</taxon>
        <taxon>Bacteroidota</taxon>
        <taxon>Sphingobacteriia</taxon>
        <taxon>Sphingobacteriales</taxon>
        <taxon>Sphingobacteriaceae</taxon>
        <taxon>Mucilaginibacter</taxon>
    </lineage>
</organism>
<feature type="domain" description="Heparan-alpha-glucosaminide N-acetyltransferase catalytic" evidence="2">
    <location>
        <begin position="10"/>
        <end position="237"/>
    </location>
</feature>
<evidence type="ECO:0000313" key="4">
    <source>
        <dbReference type="Proteomes" id="UP001139450"/>
    </source>
</evidence>
<reference evidence="3" key="1">
    <citation type="submission" date="2022-04" db="EMBL/GenBank/DDBJ databases">
        <title>Mucilaginibacter sp. RS28 isolated from freshwater.</title>
        <authorList>
            <person name="Ko S.-R."/>
        </authorList>
    </citation>
    <scope>NUCLEOTIDE SEQUENCE</scope>
    <source>
        <strain evidence="3">RS28</strain>
    </source>
</reference>
<comment type="caution">
    <text evidence="3">The sequence shown here is derived from an EMBL/GenBank/DDBJ whole genome shotgun (WGS) entry which is preliminary data.</text>
</comment>
<dbReference type="InterPro" id="IPR012429">
    <property type="entry name" value="HGSNAT_cat"/>
</dbReference>
<feature type="transmembrane region" description="Helical" evidence="1">
    <location>
        <begin position="236"/>
        <end position="255"/>
    </location>
</feature>
<dbReference type="Pfam" id="PF07786">
    <property type="entry name" value="HGSNAT_cat"/>
    <property type="match status" value="1"/>
</dbReference>
<dbReference type="AlphaFoldDB" id="A0A9X1X4V7"/>
<feature type="transmembrane region" description="Helical" evidence="1">
    <location>
        <begin position="267"/>
        <end position="286"/>
    </location>
</feature>
<feature type="transmembrane region" description="Helical" evidence="1">
    <location>
        <begin position="298"/>
        <end position="322"/>
    </location>
</feature>
<evidence type="ECO:0000313" key="3">
    <source>
        <dbReference type="EMBL" id="MCJ8210606.1"/>
    </source>
</evidence>
<evidence type="ECO:0000259" key="2">
    <source>
        <dbReference type="Pfam" id="PF07786"/>
    </source>
</evidence>
<feature type="transmembrane region" description="Helical" evidence="1">
    <location>
        <begin position="92"/>
        <end position="109"/>
    </location>
</feature>
<keyword evidence="1" id="KW-0472">Membrane</keyword>